<feature type="domain" description="Rhodanese" evidence="2">
    <location>
        <begin position="15"/>
        <end position="110"/>
    </location>
</feature>
<dbReference type="EMBL" id="BSRI01000002">
    <property type="protein sequence ID" value="GLV56843.1"/>
    <property type="molecule type" value="Genomic_DNA"/>
</dbReference>
<reference evidence="3 4" key="1">
    <citation type="submission" date="2023-02" db="EMBL/GenBank/DDBJ databases">
        <title>Dictyobacter halimunensis sp. nov., a new member of the class Ktedonobacteria from forest soil in a geothermal area.</title>
        <authorList>
            <person name="Rachmania M.K."/>
            <person name="Ningsih F."/>
            <person name="Sakai Y."/>
            <person name="Yabe S."/>
            <person name="Yokota A."/>
            <person name="Sjamsuridzal W."/>
        </authorList>
    </citation>
    <scope>NUCLEOTIDE SEQUENCE [LARGE SCALE GENOMIC DNA]</scope>
    <source>
        <strain evidence="3 4">S3.2.2.5</strain>
    </source>
</reference>
<dbReference type="Pfam" id="PF00581">
    <property type="entry name" value="Rhodanese"/>
    <property type="match status" value="1"/>
</dbReference>
<dbReference type="Gene3D" id="3.40.250.10">
    <property type="entry name" value="Rhodanese-like domain"/>
    <property type="match status" value="1"/>
</dbReference>
<dbReference type="InterPro" id="IPR001763">
    <property type="entry name" value="Rhodanese-like_dom"/>
</dbReference>
<dbReference type="InterPro" id="IPR036873">
    <property type="entry name" value="Rhodanese-like_dom_sf"/>
</dbReference>
<organism evidence="3 4">
    <name type="scientific">Dictyobacter halimunensis</name>
    <dbReference type="NCBI Taxonomy" id="3026934"/>
    <lineage>
        <taxon>Bacteria</taxon>
        <taxon>Bacillati</taxon>
        <taxon>Chloroflexota</taxon>
        <taxon>Ktedonobacteria</taxon>
        <taxon>Ktedonobacterales</taxon>
        <taxon>Dictyobacteraceae</taxon>
        <taxon>Dictyobacter</taxon>
    </lineage>
</organism>
<gene>
    <name evidence="3" type="ORF">KDH_36820</name>
</gene>
<evidence type="ECO:0000313" key="4">
    <source>
        <dbReference type="Proteomes" id="UP001344906"/>
    </source>
</evidence>
<dbReference type="Gene3D" id="3.60.15.10">
    <property type="entry name" value="Ribonuclease Z/Hydroxyacylglutathione hydrolase-like"/>
    <property type="match status" value="1"/>
</dbReference>
<keyword evidence="1" id="KW-0479">Metal-binding</keyword>
<dbReference type="PANTHER" id="PTHR43084">
    <property type="entry name" value="PERSULFIDE DIOXYGENASE ETHE1"/>
    <property type="match status" value="1"/>
</dbReference>
<proteinExistence type="predicted"/>
<accession>A0ABQ6FWC8</accession>
<evidence type="ECO:0000256" key="1">
    <source>
        <dbReference type="ARBA" id="ARBA00022723"/>
    </source>
</evidence>
<comment type="caution">
    <text evidence="3">The sequence shown here is derived from an EMBL/GenBank/DDBJ whole genome shotgun (WGS) entry which is preliminary data.</text>
</comment>
<dbReference type="InterPro" id="IPR001279">
    <property type="entry name" value="Metallo-B-lactamas"/>
</dbReference>
<dbReference type="Proteomes" id="UP001344906">
    <property type="component" value="Unassembled WGS sequence"/>
</dbReference>
<name>A0ABQ6FWC8_9CHLR</name>
<dbReference type="PROSITE" id="PS50206">
    <property type="entry name" value="RHODANESE_3"/>
    <property type="match status" value="1"/>
</dbReference>
<dbReference type="InterPro" id="IPR044528">
    <property type="entry name" value="POD-like_MBL-fold"/>
</dbReference>
<protein>
    <recommendedName>
        <fullName evidence="2">Rhodanese domain-containing protein</fullName>
    </recommendedName>
</protein>
<dbReference type="InterPro" id="IPR051682">
    <property type="entry name" value="Mito_Persulfide_Diox"/>
</dbReference>
<dbReference type="RefSeq" id="WP_338252486.1">
    <property type="nucleotide sequence ID" value="NZ_BSRI01000002.1"/>
</dbReference>
<dbReference type="SMART" id="SM00849">
    <property type="entry name" value="Lactamase_B"/>
    <property type="match status" value="1"/>
</dbReference>
<dbReference type="SUPFAM" id="SSF56281">
    <property type="entry name" value="Metallo-hydrolase/oxidoreductase"/>
    <property type="match status" value="1"/>
</dbReference>
<dbReference type="CDD" id="cd07724">
    <property type="entry name" value="POD-like_MBL-fold"/>
    <property type="match status" value="1"/>
</dbReference>
<sequence>MNTISVEQLRTWLDEGRPVSIVDVRPLAQRQEWAIPGSLHLDAYEALNAHDAQALASLDLDGSRPVVTVCAAGKTSQIAAEQLRARGLPQVFSLEGGMQAWSLAWNSATIPLPDYSPQVIQMRRTGKGCLSYMIGMGAEAVVIDASLDPQIYLDSAARHGWQITRVLDTHIHADHLSRSRELARQSGAMLLLPAQQRVSFPFTAIHDGEMCGIPSLRLMALHTPGHTMESTCYLLDGHILFTGDTLFPASIGRPDLEANKTEALLRAHALYQSLHRLLALPADTLVLPGHTSAPVPFDGVPLMTTLSEIDERIDLLHAKRADFVDTVLARLPAPPFNAARIVQLNEQGVLPEQALTELEAGANRCAIF</sequence>
<dbReference type="CDD" id="cd00158">
    <property type="entry name" value="RHOD"/>
    <property type="match status" value="1"/>
</dbReference>
<dbReference type="SMART" id="SM00450">
    <property type="entry name" value="RHOD"/>
    <property type="match status" value="1"/>
</dbReference>
<dbReference type="PANTHER" id="PTHR43084:SF1">
    <property type="entry name" value="PERSULFIDE DIOXYGENASE ETHE1, MITOCHONDRIAL"/>
    <property type="match status" value="1"/>
</dbReference>
<dbReference type="Pfam" id="PF00753">
    <property type="entry name" value="Lactamase_B"/>
    <property type="match status" value="1"/>
</dbReference>
<keyword evidence="4" id="KW-1185">Reference proteome</keyword>
<evidence type="ECO:0000259" key="2">
    <source>
        <dbReference type="PROSITE" id="PS50206"/>
    </source>
</evidence>
<dbReference type="InterPro" id="IPR036866">
    <property type="entry name" value="RibonucZ/Hydroxyglut_hydro"/>
</dbReference>
<dbReference type="SUPFAM" id="SSF52821">
    <property type="entry name" value="Rhodanese/Cell cycle control phosphatase"/>
    <property type="match status" value="1"/>
</dbReference>
<evidence type="ECO:0000313" key="3">
    <source>
        <dbReference type="EMBL" id="GLV56843.1"/>
    </source>
</evidence>